<gene>
    <name evidence="1" type="ORF">AADEFJLK_01498</name>
</gene>
<comment type="caution">
    <text evidence="1">The sequence shown here is derived from an EMBL/GenBank/DDBJ whole genome shotgun (WGS) entry which is preliminary data.</text>
</comment>
<dbReference type="EMBL" id="PGFZ01000002">
    <property type="protein sequence ID" value="POZ52887.1"/>
    <property type="molecule type" value="Genomic_DNA"/>
</dbReference>
<evidence type="ECO:0000313" key="1">
    <source>
        <dbReference type="EMBL" id="POZ52887.1"/>
    </source>
</evidence>
<dbReference type="RefSeq" id="WP_146054530.1">
    <property type="nucleotide sequence ID" value="NZ_PGFZ01000002.1"/>
</dbReference>
<evidence type="ECO:0000313" key="2">
    <source>
        <dbReference type="Proteomes" id="UP000237423"/>
    </source>
</evidence>
<name>A0A2S5CQ51_9GAMM</name>
<dbReference type="Proteomes" id="UP000237423">
    <property type="component" value="Unassembled WGS sequence"/>
</dbReference>
<sequence>MTELILEFGCNHCYLLQFRYPSFCEYCTIELSIRIKDKNNTVKYILEKGQESSYFNKNSNGSFTIKKDFFYRKIVPDVYRYDLKFDNSVTEWKLYEPNTSIIAGDWVTKTSNDGYGHPIQIQEDANNILIILESPHIEEYEYPSFIPLQPANGETGIRFSKYFTGHILPLLEALGLSLCRRETYRICFVNPVPFQTSLHFIHQQDLVVTGANTLRNNVWKKIFPHCEIDFEQRLRSYKPIAILNSCTTSLDKRVKKSIDNIIKTNNKIQTFNTYHPSKWEANPCSKG</sequence>
<organism evidence="1 2">
    <name type="scientific">Methylovulum psychrotolerans</name>
    <dbReference type="NCBI Taxonomy" id="1704499"/>
    <lineage>
        <taxon>Bacteria</taxon>
        <taxon>Pseudomonadati</taxon>
        <taxon>Pseudomonadota</taxon>
        <taxon>Gammaproteobacteria</taxon>
        <taxon>Methylococcales</taxon>
        <taxon>Methylococcaceae</taxon>
        <taxon>Methylovulum</taxon>
    </lineage>
</organism>
<accession>A0A2S5CQ51</accession>
<protein>
    <submittedName>
        <fullName evidence="1">Uncharacterized protein</fullName>
    </submittedName>
</protein>
<reference evidence="1 2" key="1">
    <citation type="submission" date="2017-11" db="EMBL/GenBank/DDBJ databases">
        <title>Draft Genome Sequence of Methylobacter psychrotolerans Sph1T, an Obligate Methanotroph from Low-Temperature Environments.</title>
        <authorList>
            <person name="Oshkin I.Y."/>
            <person name="Miroshnikov K."/>
            <person name="Belova S.E."/>
            <person name="Korzhenkov A."/>
            <person name="Toshchakov S.V."/>
            <person name="Dedysh S.N."/>
        </authorList>
    </citation>
    <scope>NUCLEOTIDE SEQUENCE [LARGE SCALE GENOMIC DNA]</scope>
    <source>
        <strain evidence="1 2">Sph1</strain>
    </source>
</reference>
<dbReference type="AlphaFoldDB" id="A0A2S5CQ51"/>
<proteinExistence type="predicted"/>